<organism evidence="1 2">
    <name type="scientific">Fusarium falciforme</name>
    <dbReference type="NCBI Taxonomy" id="195108"/>
    <lineage>
        <taxon>Eukaryota</taxon>
        <taxon>Fungi</taxon>
        <taxon>Dikarya</taxon>
        <taxon>Ascomycota</taxon>
        <taxon>Pezizomycotina</taxon>
        <taxon>Sordariomycetes</taxon>
        <taxon>Hypocreomycetidae</taxon>
        <taxon>Hypocreales</taxon>
        <taxon>Nectriaceae</taxon>
        <taxon>Fusarium</taxon>
        <taxon>Fusarium solani species complex</taxon>
    </lineage>
</organism>
<dbReference type="AlphaFoldDB" id="A0A9W8QTA6"/>
<sequence>MRVVLDLHAIQNATRVLRGTVPQEIIETVRRQLVGTIVESRLEILVGDIEETTRLTQTIKSQLSELYRSIDRYNPHFWPSMFNNPAAAIAARPVAYSAGSQEEAHLMLGYNFAAWAETPGAIDMIMALRQTT</sequence>
<protein>
    <submittedName>
        <fullName evidence="1">Uncharacterized protein</fullName>
    </submittedName>
</protein>
<accession>A0A9W8QTA6</accession>
<comment type="caution">
    <text evidence="1">The sequence shown here is derived from an EMBL/GenBank/DDBJ whole genome shotgun (WGS) entry which is preliminary data.</text>
</comment>
<dbReference type="Proteomes" id="UP001152087">
    <property type="component" value="Unassembled WGS sequence"/>
</dbReference>
<name>A0A9W8QTA6_9HYPO</name>
<evidence type="ECO:0000313" key="1">
    <source>
        <dbReference type="EMBL" id="KAJ4175736.1"/>
    </source>
</evidence>
<dbReference type="EMBL" id="JAOQAV010000347">
    <property type="protein sequence ID" value="KAJ4175736.1"/>
    <property type="molecule type" value="Genomic_DNA"/>
</dbReference>
<proteinExistence type="predicted"/>
<reference evidence="1" key="1">
    <citation type="submission" date="2022-09" db="EMBL/GenBank/DDBJ databases">
        <title>Fusarium specimens isolated from Avocado Roots.</title>
        <authorList>
            <person name="Stajich J."/>
            <person name="Roper C."/>
            <person name="Heimlech-Rivalta G."/>
        </authorList>
    </citation>
    <scope>NUCLEOTIDE SEQUENCE</scope>
    <source>
        <strain evidence="1">A02</strain>
    </source>
</reference>
<evidence type="ECO:0000313" key="2">
    <source>
        <dbReference type="Proteomes" id="UP001152087"/>
    </source>
</evidence>
<gene>
    <name evidence="1" type="ORF">NW755_014787</name>
</gene>
<keyword evidence="2" id="KW-1185">Reference proteome</keyword>